<comment type="caution">
    <text evidence="4">The sequence shown here is derived from an EMBL/GenBank/DDBJ whole genome shotgun (WGS) entry which is preliminary data.</text>
</comment>
<keyword evidence="1" id="KW-0727">SH2 domain</keyword>
<keyword evidence="5" id="KW-1185">Reference proteome</keyword>
<dbReference type="Gene3D" id="3.30.505.10">
    <property type="entry name" value="SH2 domain"/>
    <property type="match status" value="1"/>
</dbReference>
<feature type="domain" description="SH2" evidence="3">
    <location>
        <begin position="159"/>
        <end position="259"/>
    </location>
</feature>
<name>A0A8S3TBS9_MYTED</name>
<feature type="compositionally biased region" description="Basic and acidic residues" evidence="2">
    <location>
        <begin position="1"/>
        <end position="12"/>
    </location>
</feature>
<dbReference type="OrthoDB" id="6188034at2759"/>
<proteinExistence type="predicted"/>
<reference evidence="4" key="1">
    <citation type="submission" date="2021-03" db="EMBL/GenBank/DDBJ databases">
        <authorList>
            <person name="Bekaert M."/>
        </authorList>
    </citation>
    <scope>NUCLEOTIDE SEQUENCE</scope>
</reference>
<evidence type="ECO:0000313" key="4">
    <source>
        <dbReference type="EMBL" id="CAG2231259.1"/>
    </source>
</evidence>
<dbReference type="Pfam" id="PF00017">
    <property type="entry name" value="SH2"/>
    <property type="match status" value="1"/>
</dbReference>
<dbReference type="GO" id="GO:0004435">
    <property type="term" value="F:phosphatidylinositol-4,5-bisphosphate phospholipase C activity"/>
    <property type="evidence" value="ECO:0007669"/>
    <property type="project" value="UniProtKB-EC"/>
</dbReference>
<dbReference type="InterPro" id="IPR000980">
    <property type="entry name" value="SH2"/>
</dbReference>
<feature type="region of interest" description="Disordered" evidence="2">
    <location>
        <begin position="1"/>
        <end position="68"/>
    </location>
</feature>
<dbReference type="Proteomes" id="UP000683360">
    <property type="component" value="Unassembled WGS sequence"/>
</dbReference>
<evidence type="ECO:0000259" key="3">
    <source>
        <dbReference type="PROSITE" id="PS50001"/>
    </source>
</evidence>
<gene>
    <name evidence="4" type="ORF">MEDL_44064</name>
</gene>
<organism evidence="4 5">
    <name type="scientific">Mytilus edulis</name>
    <name type="common">Blue mussel</name>
    <dbReference type="NCBI Taxonomy" id="6550"/>
    <lineage>
        <taxon>Eukaryota</taxon>
        <taxon>Metazoa</taxon>
        <taxon>Spiralia</taxon>
        <taxon>Lophotrochozoa</taxon>
        <taxon>Mollusca</taxon>
        <taxon>Bivalvia</taxon>
        <taxon>Autobranchia</taxon>
        <taxon>Pteriomorphia</taxon>
        <taxon>Mytilida</taxon>
        <taxon>Mytiloidea</taxon>
        <taxon>Mytilidae</taxon>
        <taxon>Mytilinae</taxon>
        <taxon>Mytilus</taxon>
    </lineage>
</organism>
<evidence type="ECO:0000256" key="1">
    <source>
        <dbReference type="PROSITE-ProRule" id="PRU00191"/>
    </source>
</evidence>
<dbReference type="SMART" id="SM00252">
    <property type="entry name" value="SH2"/>
    <property type="match status" value="1"/>
</dbReference>
<accession>A0A8S3TBS9</accession>
<dbReference type="SUPFAM" id="SSF55550">
    <property type="entry name" value="SH2 domain"/>
    <property type="match status" value="1"/>
</dbReference>
<protein>
    <submittedName>
        <fullName evidence="4">PLCG1</fullName>
        <ecNumber evidence="4">3.1.4.11</ecNumber>
    </submittedName>
</protein>
<dbReference type="PROSITE" id="PS50001">
    <property type="entry name" value="SH2"/>
    <property type="match status" value="1"/>
</dbReference>
<feature type="compositionally biased region" description="Basic and acidic residues" evidence="2">
    <location>
        <begin position="43"/>
        <end position="66"/>
    </location>
</feature>
<evidence type="ECO:0000256" key="2">
    <source>
        <dbReference type="SAM" id="MobiDB-lite"/>
    </source>
</evidence>
<dbReference type="InterPro" id="IPR036860">
    <property type="entry name" value="SH2_dom_sf"/>
</dbReference>
<dbReference type="EC" id="3.1.4.11" evidence="4"/>
<dbReference type="EMBL" id="CAJPWZ010002136">
    <property type="protein sequence ID" value="CAG2231259.1"/>
    <property type="molecule type" value="Genomic_DNA"/>
</dbReference>
<sequence>MSKQDKQGRDDFVSVTTNDTNTDMTEETNPKILLTCTSSMTNSEKDDENHKTENKDKTLNKSEKHGTFTNITNKDENYINLSEQVDSNAVLMINNRLDIFEESLVKITSTLANTIDTLGTNHIDTLQELRKLKKSKGPRCGMKGGCLSEFGSIKNNEPWNYGKSVEADTSLKKYKHMGDGAFLVRESRTLTGNYILSILIKDETVHLRIHTKGESGQLKYEFNGNLFDSLDNYIEFLKHGTHIFVFGVSDKAISLTNPIPK</sequence>
<keyword evidence="4" id="KW-0378">Hydrolase</keyword>
<dbReference type="AlphaFoldDB" id="A0A8S3TBS9"/>
<evidence type="ECO:0000313" key="5">
    <source>
        <dbReference type="Proteomes" id="UP000683360"/>
    </source>
</evidence>